<gene>
    <name evidence="1" type="ORF">ACFQBM_19850</name>
</gene>
<sequence length="276" mass="31478">MVYLRRQDKLALTLFNEALKYGGAGNNPLYAGQNPDSSYYDYLNLIEMWASVFSTENISIRLFDEIKSNNQCLYKDFLNEIKIERPCGFLRPARKNTALSGYKQNLLLLLSQIQQSNGEHGQICSELRTHIINSRNNSPEIPQLQASREERTQFLNRFSQSNRQLSEKWLNGRAFGIDPAAVTELNQNQPMPASRPGKEVVEELLVEEIRLFLDSKLKEKIAHSHNSDQLQYCISAAIAISANLNTKKTNHLVQEIKIRCGSHTDTKRVTNCMFPG</sequence>
<keyword evidence="2" id="KW-1185">Reference proteome</keyword>
<name>A0ABW1YVV8_9GAMM</name>
<comment type="caution">
    <text evidence="1">The sequence shown here is derived from an EMBL/GenBank/DDBJ whole genome shotgun (WGS) entry which is preliminary data.</text>
</comment>
<dbReference type="Proteomes" id="UP001596425">
    <property type="component" value="Unassembled WGS sequence"/>
</dbReference>
<evidence type="ECO:0000313" key="1">
    <source>
        <dbReference type="EMBL" id="MFC6635530.1"/>
    </source>
</evidence>
<dbReference type="RefSeq" id="WP_226865312.1">
    <property type="nucleotide sequence ID" value="NZ_JACZFR010000049.1"/>
</dbReference>
<evidence type="ECO:0000313" key="2">
    <source>
        <dbReference type="Proteomes" id="UP001596425"/>
    </source>
</evidence>
<proteinExistence type="predicted"/>
<dbReference type="EMBL" id="JBHSVR010000001">
    <property type="protein sequence ID" value="MFC6635530.1"/>
    <property type="molecule type" value="Genomic_DNA"/>
</dbReference>
<protein>
    <submittedName>
        <fullName evidence="1">Uncharacterized protein</fullName>
    </submittedName>
</protein>
<reference evidence="2" key="1">
    <citation type="journal article" date="2019" name="Int. J. Syst. Evol. Microbiol.">
        <title>The Global Catalogue of Microorganisms (GCM) 10K type strain sequencing project: providing services to taxonomists for standard genome sequencing and annotation.</title>
        <authorList>
            <consortium name="The Broad Institute Genomics Platform"/>
            <consortium name="The Broad Institute Genome Sequencing Center for Infectious Disease"/>
            <person name="Wu L."/>
            <person name="Ma J."/>
        </authorList>
    </citation>
    <scope>NUCLEOTIDE SEQUENCE [LARGE SCALE GENOMIC DNA]</scope>
    <source>
        <strain evidence="2">CGMCC 1.13718</strain>
    </source>
</reference>
<organism evidence="1 2">
    <name type="scientific">Microbulbifer taiwanensis</name>
    <dbReference type="NCBI Taxonomy" id="986746"/>
    <lineage>
        <taxon>Bacteria</taxon>
        <taxon>Pseudomonadati</taxon>
        <taxon>Pseudomonadota</taxon>
        <taxon>Gammaproteobacteria</taxon>
        <taxon>Cellvibrionales</taxon>
        <taxon>Microbulbiferaceae</taxon>
        <taxon>Microbulbifer</taxon>
    </lineage>
</organism>
<accession>A0ABW1YVV8</accession>